<protein>
    <submittedName>
        <fullName evidence="2">Uncharacterized protein</fullName>
    </submittedName>
</protein>
<dbReference type="AlphaFoldDB" id="A0A7J7P6E8"/>
<organism evidence="2 3">
    <name type="scientific">Kingdonia uniflora</name>
    <dbReference type="NCBI Taxonomy" id="39325"/>
    <lineage>
        <taxon>Eukaryota</taxon>
        <taxon>Viridiplantae</taxon>
        <taxon>Streptophyta</taxon>
        <taxon>Embryophyta</taxon>
        <taxon>Tracheophyta</taxon>
        <taxon>Spermatophyta</taxon>
        <taxon>Magnoliopsida</taxon>
        <taxon>Ranunculales</taxon>
        <taxon>Circaeasteraceae</taxon>
        <taxon>Kingdonia</taxon>
    </lineage>
</organism>
<proteinExistence type="predicted"/>
<dbReference type="GO" id="GO:0003700">
    <property type="term" value="F:DNA-binding transcription factor activity"/>
    <property type="evidence" value="ECO:0007669"/>
    <property type="project" value="InterPro"/>
</dbReference>
<accession>A0A7J7P6E8</accession>
<reference evidence="2 3" key="1">
    <citation type="journal article" date="2020" name="IScience">
        <title>Genome Sequencing of the Endangered Kingdonia uniflora (Circaeasteraceae, Ranunculales) Reveals Potential Mechanisms of Evolutionary Specialization.</title>
        <authorList>
            <person name="Sun Y."/>
            <person name="Deng T."/>
            <person name="Zhang A."/>
            <person name="Moore M.J."/>
            <person name="Landis J.B."/>
            <person name="Lin N."/>
            <person name="Zhang H."/>
            <person name="Zhang X."/>
            <person name="Huang J."/>
            <person name="Zhang X."/>
            <person name="Sun H."/>
            <person name="Wang H."/>
        </authorList>
    </citation>
    <scope>NUCLEOTIDE SEQUENCE [LARGE SCALE GENOMIC DNA]</scope>
    <source>
        <strain evidence="2">TB1705</strain>
        <tissue evidence="2">Leaf</tissue>
    </source>
</reference>
<evidence type="ECO:0000256" key="1">
    <source>
        <dbReference type="SAM" id="MobiDB-lite"/>
    </source>
</evidence>
<sequence>MTMRSRCIARVHKLLTGYFGVDESRDDVHIPVSPPGEVKNEIMEHVEVEEVAQANIEFELKFRHLETEYWEKRAMDSFQDDSTWNLIDYTRIIEDADSTDFYWNPPSACMDVDPSPPAVLSSEKGCTRKRARNESCSSGPASKACREKVRRDKMNDRHVLL</sequence>
<evidence type="ECO:0000313" key="3">
    <source>
        <dbReference type="Proteomes" id="UP000541444"/>
    </source>
</evidence>
<feature type="region of interest" description="Disordered" evidence="1">
    <location>
        <begin position="120"/>
        <end position="148"/>
    </location>
</feature>
<keyword evidence="3" id="KW-1185">Reference proteome</keyword>
<dbReference type="PANTHER" id="PTHR46133">
    <property type="entry name" value="BHLH TRANSCRIPTION FACTOR"/>
    <property type="match status" value="1"/>
</dbReference>
<dbReference type="OrthoDB" id="515493at2759"/>
<dbReference type="Proteomes" id="UP000541444">
    <property type="component" value="Unassembled WGS sequence"/>
</dbReference>
<dbReference type="GO" id="GO:0006879">
    <property type="term" value="P:intracellular iron ion homeostasis"/>
    <property type="evidence" value="ECO:0007669"/>
    <property type="project" value="InterPro"/>
</dbReference>
<comment type="caution">
    <text evidence="2">The sequence shown here is derived from an EMBL/GenBank/DDBJ whole genome shotgun (WGS) entry which is preliminary data.</text>
</comment>
<gene>
    <name evidence="2" type="ORF">GIB67_039567</name>
</gene>
<dbReference type="PANTHER" id="PTHR46133:SF9">
    <property type="entry name" value="TRANSCRIPTION FACTOR BHLH104"/>
    <property type="match status" value="1"/>
</dbReference>
<name>A0A7J7P6E8_9MAGN</name>
<dbReference type="InterPro" id="IPR044818">
    <property type="entry name" value="ILR3-like"/>
</dbReference>
<dbReference type="EMBL" id="JACGCM010000221">
    <property type="protein sequence ID" value="KAF6175019.1"/>
    <property type="molecule type" value="Genomic_DNA"/>
</dbReference>
<evidence type="ECO:0000313" key="2">
    <source>
        <dbReference type="EMBL" id="KAF6175019.1"/>
    </source>
</evidence>
<dbReference type="GO" id="GO:0046983">
    <property type="term" value="F:protein dimerization activity"/>
    <property type="evidence" value="ECO:0007669"/>
    <property type="project" value="InterPro"/>
</dbReference>